<protein>
    <submittedName>
        <fullName evidence="1">6135_t:CDS:1</fullName>
    </submittedName>
</protein>
<sequence>IVSIIPREQELLDQLAELQKNLVSIYEFDVVVHPKRKGFKWVANIEQVTLCNLKETIFAIYKTQELEEKLFGTRKNITFTVIIETTLSFALWTFPKMCQLYGLGNDNSLSVFPLFACECIELNKYAKSQEIIKHLIDDLEFRFNTIPIGNEASKSQYVCAYLVAVANLLKFKVRLEKNVSGQNDHGPVDFAFVSIQTSRVVGITEVKDKDFLQGVAQNAVQCESALSNNNKRVFGIITDSEKWLFLECSLDNEGKPKFKLSKPMVVVYGDVDMEDRVKKVLGNIAWLLEETQRLDEPKDENLKD</sequence>
<organism evidence="1 2">
    <name type="scientific">Funneliformis caledonium</name>
    <dbReference type="NCBI Taxonomy" id="1117310"/>
    <lineage>
        <taxon>Eukaryota</taxon>
        <taxon>Fungi</taxon>
        <taxon>Fungi incertae sedis</taxon>
        <taxon>Mucoromycota</taxon>
        <taxon>Glomeromycotina</taxon>
        <taxon>Glomeromycetes</taxon>
        <taxon>Glomerales</taxon>
        <taxon>Glomeraceae</taxon>
        <taxon>Funneliformis</taxon>
    </lineage>
</organism>
<dbReference type="OrthoDB" id="2414517at2759"/>
<feature type="non-terminal residue" evidence="1">
    <location>
        <position position="304"/>
    </location>
</feature>
<evidence type="ECO:0000313" key="1">
    <source>
        <dbReference type="EMBL" id="CAG8723140.1"/>
    </source>
</evidence>
<comment type="caution">
    <text evidence="1">The sequence shown here is derived from an EMBL/GenBank/DDBJ whole genome shotgun (WGS) entry which is preliminary data.</text>
</comment>
<gene>
    <name evidence="1" type="ORF">FCALED_LOCUS14501</name>
</gene>
<accession>A0A9N9NBV7</accession>
<dbReference type="AlphaFoldDB" id="A0A9N9NBV7"/>
<proteinExistence type="predicted"/>
<dbReference type="EMBL" id="CAJVPQ010010583">
    <property type="protein sequence ID" value="CAG8723140.1"/>
    <property type="molecule type" value="Genomic_DNA"/>
</dbReference>
<name>A0A9N9NBV7_9GLOM</name>
<reference evidence="1" key="1">
    <citation type="submission" date="2021-06" db="EMBL/GenBank/DDBJ databases">
        <authorList>
            <person name="Kallberg Y."/>
            <person name="Tangrot J."/>
            <person name="Rosling A."/>
        </authorList>
    </citation>
    <scope>NUCLEOTIDE SEQUENCE</scope>
    <source>
        <strain evidence="1">UK204</strain>
    </source>
</reference>
<dbReference type="Proteomes" id="UP000789570">
    <property type="component" value="Unassembled WGS sequence"/>
</dbReference>
<evidence type="ECO:0000313" key="2">
    <source>
        <dbReference type="Proteomes" id="UP000789570"/>
    </source>
</evidence>
<keyword evidence="2" id="KW-1185">Reference proteome</keyword>